<dbReference type="STRING" id="1333662.LPB303_05075"/>
<proteinExistence type="inferred from homology"/>
<reference evidence="5 6" key="1">
    <citation type="submission" date="2016-02" db="EMBL/GenBank/DDBJ databases">
        <title>Draft genome sequence of Polaribacter atrinae KACC17473.</title>
        <authorList>
            <person name="Shin S.-K."/>
            <person name="Yi H."/>
        </authorList>
    </citation>
    <scope>NUCLEOTIDE SEQUENCE [LARGE SCALE GENOMIC DNA]</scope>
    <source>
        <strain evidence="5 6">KACC 17473</strain>
    </source>
</reference>
<dbReference type="InterPro" id="IPR045304">
    <property type="entry name" value="LbH_SAT"/>
</dbReference>
<name>A0A176TE45_9FLAO</name>
<dbReference type="PROSITE" id="PS00101">
    <property type="entry name" value="HEXAPEP_TRANSFERASES"/>
    <property type="match status" value="1"/>
</dbReference>
<dbReference type="GO" id="GO:0016746">
    <property type="term" value="F:acyltransferase activity"/>
    <property type="evidence" value="ECO:0007669"/>
    <property type="project" value="UniProtKB-KW"/>
</dbReference>
<gene>
    <name evidence="5" type="ORF">LPB303_05075</name>
</gene>
<dbReference type="AlphaFoldDB" id="A0A176TE45"/>
<sequence>MILTNILKADLYRYSGGIDFISFLKMMRTPGFRFTFIFRKLKTTSFFNPFWIVLKFLYSKYSFKYGYQIPLSVKIGSGLMLPHFEGIVINSKTVIGSNCNILQGVTLGNTKRGKKMGAPTIGDKVYIGSNAVVVGGVFIGDNVLIAPNSFVNINIPSNSIFVSGKIINKDDATEGYLLNILSSN</sequence>
<evidence type="ECO:0000313" key="5">
    <source>
        <dbReference type="EMBL" id="OAD45666.1"/>
    </source>
</evidence>
<dbReference type="RefSeq" id="WP_068448626.1">
    <property type="nucleotide sequence ID" value="NZ_CP150660.1"/>
</dbReference>
<dbReference type="Gene3D" id="2.160.10.10">
    <property type="entry name" value="Hexapeptide repeat proteins"/>
    <property type="match status" value="1"/>
</dbReference>
<dbReference type="OrthoDB" id="9814490at2"/>
<dbReference type="InterPro" id="IPR001451">
    <property type="entry name" value="Hexapep"/>
</dbReference>
<dbReference type="PANTHER" id="PTHR42811">
    <property type="entry name" value="SERINE ACETYLTRANSFERASE"/>
    <property type="match status" value="1"/>
</dbReference>
<comment type="caution">
    <text evidence="5">The sequence shown here is derived from an EMBL/GenBank/DDBJ whole genome shotgun (WGS) entry which is preliminary data.</text>
</comment>
<keyword evidence="4" id="KW-0012">Acyltransferase</keyword>
<evidence type="ECO:0008006" key="7">
    <source>
        <dbReference type="Google" id="ProtNLM"/>
    </source>
</evidence>
<keyword evidence="6" id="KW-1185">Reference proteome</keyword>
<dbReference type="InterPro" id="IPR011004">
    <property type="entry name" value="Trimer_LpxA-like_sf"/>
</dbReference>
<evidence type="ECO:0000256" key="4">
    <source>
        <dbReference type="ARBA" id="ARBA00023315"/>
    </source>
</evidence>
<evidence type="ECO:0000256" key="2">
    <source>
        <dbReference type="ARBA" id="ARBA00022679"/>
    </source>
</evidence>
<dbReference type="Pfam" id="PF00132">
    <property type="entry name" value="Hexapep"/>
    <property type="match status" value="1"/>
</dbReference>
<protein>
    <recommendedName>
        <fullName evidence="7">Serine acetyltransferase</fullName>
    </recommendedName>
</protein>
<dbReference type="CDD" id="cd03354">
    <property type="entry name" value="LbH_SAT"/>
    <property type="match status" value="1"/>
</dbReference>
<evidence type="ECO:0000256" key="1">
    <source>
        <dbReference type="ARBA" id="ARBA00007274"/>
    </source>
</evidence>
<dbReference type="EMBL" id="LVWE01000010">
    <property type="protein sequence ID" value="OAD45666.1"/>
    <property type="molecule type" value="Genomic_DNA"/>
</dbReference>
<accession>A0A176TE45</accession>
<keyword evidence="2" id="KW-0808">Transferase</keyword>
<evidence type="ECO:0000313" key="6">
    <source>
        <dbReference type="Proteomes" id="UP000076923"/>
    </source>
</evidence>
<organism evidence="5 6">
    <name type="scientific">Polaribacter atrinae</name>
    <dbReference type="NCBI Taxonomy" id="1333662"/>
    <lineage>
        <taxon>Bacteria</taxon>
        <taxon>Pseudomonadati</taxon>
        <taxon>Bacteroidota</taxon>
        <taxon>Flavobacteriia</taxon>
        <taxon>Flavobacteriales</taxon>
        <taxon>Flavobacteriaceae</taxon>
    </lineage>
</organism>
<evidence type="ECO:0000256" key="3">
    <source>
        <dbReference type="ARBA" id="ARBA00022737"/>
    </source>
</evidence>
<dbReference type="InterPro" id="IPR018357">
    <property type="entry name" value="Hexapep_transf_CS"/>
</dbReference>
<dbReference type="Proteomes" id="UP000076923">
    <property type="component" value="Unassembled WGS sequence"/>
</dbReference>
<comment type="similarity">
    <text evidence="1">Belongs to the transferase hexapeptide repeat family.</text>
</comment>
<keyword evidence="3" id="KW-0677">Repeat</keyword>
<dbReference type="SUPFAM" id="SSF51161">
    <property type="entry name" value="Trimeric LpxA-like enzymes"/>
    <property type="match status" value="1"/>
</dbReference>